<dbReference type="InterPro" id="IPR004421">
    <property type="entry name" value="Carbamoyltransferase_HypF"/>
</dbReference>
<dbReference type="InterPro" id="IPR017945">
    <property type="entry name" value="DHBP_synth_RibB-like_a/b_dom"/>
</dbReference>
<comment type="similarity">
    <text evidence="1">Belongs to the carbamoyltransferase HypF family.</text>
</comment>
<dbReference type="PANTHER" id="PTHR42959">
    <property type="entry name" value="CARBAMOYLTRANSFERASE"/>
    <property type="match status" value="1"/>
</dbReference>
<dbReference type="InterPro" id="IPR006070">
    <property type="entry name" value="Sua5-like_dom"/>
</dbReference>
<dbReference type="RefSeq" id="WP_185005908.1">
    <property type="nucleotide sequence ID" value="NZ_BAAAUI010000009.1"/>
</dbReference>
<evidence type="ECO:0000313" key="4">
    <source>
        <dbReference type="Proteomes" id="UP000533598"/>
    </source>
</evidence>
<dbReference type="AlphaFoldDB" id="A0A7W7CFJ5"/>
<dbReference type="PROSITE" id="PS51163">
    <property type="entry name" value="YRDC"/>
    <property type="match status" value="1"/>
</dbReference>
<comment type="caution">
    <text evidence="3">The sequence shown here is derived from an EMBL/GenBank/DDBJ whole genome shotgun (WGS) entry which is preliminary data.</text>
</comment>
<gene>
    <name evidence="3" type="ORF">HNR67_006367</name>
</gene>
<evidence type="ECO:0000313" key="3">
    <source>
        <dbReference type="EMBL" id="MBB4680249.1"/>
    </source>
</evidence>
<dbReference type="Pfam" id="PF01300">
    <property type="entry name" value="Sua5_yciO_yrdC"/>
    <property type="match status" value="1"/>
</dbReference>
<dbReference type="InterPro" id="IPR011125">
    <property type="entry name" value="Znf_HypF"/>
</dbReference>
<organism evidence="3 4">
    <name type="scientific">Crossiella cryophila</name>
    <dbReference type="NCBI Taxonomy" id="43355"/>
    <lineage>
        <taxon>Bacteria</taxon>
        <taxon>Bacillati</taxon>
        <taxon>Actinomycetota</taxon>
        <taxon>Actinomycetes</taxon>
        <taxon>Pseudonocardiales</taxon>
        <taxon>Pseudonocardiaceae</taxon>
        <taxon>Crossiella</taxon>
    </lineage>
</organism>
<dbReference type="Pfam" id="PF07503">
    <property type="entry name" value="zf-HYPF"/>
    <property type="match status" value="2"/>
</dbReference>
<dbReference type="GO" id="GO:0003725">
    <property type="term" value="F:double-stranded RNA binding"/>
    <property type="evidence" value="ECO:0007669"/>
    <property type="project" value="InterPro"/>
</dbReference>
<keyword evidence="4" id="KW-1185">Reference proteome</keyword>
<dbReference type="GO" id="GO:0008270">
    <property type="term" value="F:zinc ion binding"/>
    <property type="evidence" value="ECO:0007669"/>
    <property type="project" value="InterPro"/>
</dbReference>
<sequence length="673" mass="72251">MTAAAFHLDDNDPRHSIPADLAPCRDCLRELFDPADRRHRYPFISCADCGPRAAIAEQVPGDRAHATTARFLMCPACAGEYTDPDSRRHRCASLACPDCGPRLSWYGTETGDPLDTAVRALRRGGIVAVKGVAGYQLLCVADREEPVRALRVAKGRPAKPFAVLVADLAAARRSAVVPPEAALLLYSPRRPTVLLRRGAEDGFAMAVAPDLPEIGLALPQSPLQHLLLAELGRPLVLTAGRREGQGAITEEEVAVRELGPRCAGVLSHDLPIALGQDDSVARLVRRRPMLLRRGRGHTPEPLPLPYLAPEPVLALGSRSDHTVCLALGESAVLGPHHGALEAMPPFTALHRSAELLCHQFGVAPKVFAHDLHPRHPSTLHALRRPSARRIAVQHHHAHLAATAAEHRVRAPFLGLAYDEIALGDDGTLWGGELLLCDYTGYRRLGRFGHAPLPGGPSAVRHPAQMALGYLAGSEMLGSARPTLPLTKAFLSRFPPGRLAAVRRMVRERPGPVTSSVARLFDAVASLLGIRDENGYPGEALLHLEHAAARYGRAPALPWRLVRRDDLHVVDPVPTLRAVLAQAQHRPVGEVAARFHSTVAEVSAAMLAKAARRTGVWRICLGGSVFQNRLLTETLLDLLAEGGYQACVGSLAPVNDGGLSYGQAVVASARLAAE</sequence>
<proteinExistence type="inferred from homology"/>
<dbReference type="Gene3D" id="3.90.870.30">
    <property type="match status" value="1"/>
</dbReference>
<feature type="domain" description="YrdC-like" evidence="2">
    <location>
        <begin position="111"/>
        <end position="296"/>
    </location>
</feature>
<evidence type="ECO:0000256" key="1">
    <source>
        <dbReference type="ARBA" id="ARBA00008097"/>
    </source>
</evidence>
<name>A0A7W7CFJ5_9PSEU</name>
<evidence type="ECO:0000259" key="2">
    <source>
        <dbReference type="PROSITE" id="PS51163"/>
    </source>
</evidence>
<dbReference type="PANTHER" id="PTHR42959:SF1">
    <property type="entry name" value="CARBAMOYLTRANSFERASE HYPF"/>
    <property type="match status" value="1"/>
</dbReference>
<dbReference type="InterPro" id="IPR055128">
    <property type="entry name" value="HypF_C_2"/>
</dbReference>
<dbReference type="Pfam" id="PF22521">
    <property type="entry name" value="HypF_C_2"/>
    <property type="match status" value="1"/>
</dbReference>
<dbReference type="Gene3D" id="3.30.420.360">
    <property type="match status" value="1"/>
</dbReference>
<reference evidence="3 4" key="1">
    <citation type="submission" date="2020-08" db="EMBL/GenBank/DDBJ databases">
        <title>Sequencing the genomes of 1000 actinobacteria strains.</title>
        <authorList>
            <person name="Klenk H.-P."/>
        </authorList>
    </citation>
    <scope>NUCLEOTIDE SEQUENCE [LARGE SCALE GENOMIC DNA]</scope>
    <source>
        <strain evidence="3 4">DSM 44230</strain>
    </source>
</reference>
<dbReference type="SUPFAM" id="SSF55821">
    <property type="entry name" value="YrdC/RibB"/>
    <property type="match status" value="1"/>
</dbReference>
<dbReference type="NCBIfam" id="TIGR00143">
    <property type="entry name" value="hypF"/>
    <property type="match status" value="1"/>
</dbReference>
<dbReference type="Pfam" id="PF17788">
    <property type="entry name" value="HypF_C"/>
    <property type="match status" value="1"/>
</dbReference>
<dbReference type="InterPro" id="IPR041440">
    <property type="entry name" value="HypF_C"/>
</dbReference>
<accession>A0A7W7CFJ5</accession>
<dbReference type="EMBL" id="JACHMH010000001">
    <property type="protein sequence ID" value="MBB4680249.1"/>
    <property type="molecule type" value="Genomic_DNA"/>
</dbReference>
<protein>
    <submittedName>
        <fullName evidence="3">Hydrogenase maturation protein HypF</fullName>
    </submittedName>
</protein>
<dbReference type="GO" id="GO:0016743">
    <property type="term" value="F:carboxyl- or carbamoyltransferase activity"/>
    <property type="evidence" value="ECO:0007669"/>
    <property type="project" value="InterPro"/>
</dbReference>
<dbReference type="Proteomes" id="UP000533598">
    <property type="component" value="Unassembled WGS sequence"/>
</dbReference>
<dbReference type="InterPro" id="IPR051060">
    <property type="entry name" value="Carbamoyltrans_HypF-like"/>
</dbReference>
<dbReference type="Gene3D" id="3.30.420.40">
    <property type="match status" value="1"/>
</dbReference>
<dbReference type="Gene3D" id="3.30.110.120">
    <property type="match status" value="1"/>
</dbReference>
<dbReference type="GO" id="GO:0051604">
    <property type="term" value="P:protein maturation"/>
    <property type="evidence" value="ECO:0007669"/>
    <property type="project" value="TreeGrafter"/>
</dbReference>